<dbReference type="InterPro" id="IPR032675">
    <property type="entry name" value="LRR_dom_sf"/>
</dbReference>
<evidence type="ECO:0000313" key="1">
    <source>
        <dbReference type="EMBL" id="KXN70962.1"/>
    </source>
</evidence>
<dbReference type="SUPFAM" id="SSF52058">
    <property type="entry name" value="L domain-like"/>
    <property type="match status" value="1"/>
</dbReference>
<organism evidence="1 2">
    <name type="scientific">Conidiobolus coronatus (strain ATCC 28846 / CBS 209.66 / NRRL 28638)</name>
    <name type="common">Delacroixia coronata</name>
    <dbReference type="NCBI Taxonomy" id="796925"/>
    <lineage>
        <taxon>Eukaryota</taxon>
        <taxon>Fungi</taxon>
        <taxon>Fungi incertae sedis</taxon>
        <taxon>Zoopagomycota</taxon>
        <taxon>Entomophthoromycotina</taxon>
        <taxon>Entomophthoromycetes</taxon>
        <taxon>Entomophthorales</taxon>
        <taxon>Ancylistaceae</taxon>
        <taxon>Conidiobolus</taxon>
    </lineage>
</organism>
<reference evidence="1 2" key="1">
    <citation type="journal article" date="2015" name="Genome Biol. Evol.">
        <title>Phylogenomic analyses indicate that early fungi evolved digesting cell walls of algal ancestors of land plants.</title>
        <authorList>
            <person name="Chang Y."/>
            <person name="Wang S."/>
            <person name="Sekimoto S."/>
            <person name="Aerts A.L."/>
            <person name="Choi C."/>
            <person name="Clum A."/>
            <person name="LaButti K.M."/>
            <person name="Lindquist E.A."/>
            <person name="Yee Ngan C."/>
            <person name="Ohm R.A."/>
            <person name="Salamov A.A."/>
            <person name="Grigoriev I.V."/>
            <person name="Spatafora J.W."/>
            <person name="Berbee M.L."/>
        </authorList>
    </citation>
    <scope>NUCLEOTIDE SEQUENCE [LARGE SCALE GENOMIC DNA]</scope>
    <source>
        <strain evidence="1 2">NRRL 28638</strain>
    </source>
</reference>
<dbReference type="EMBL" id="KQ964488">
    <property type="protein sequence ID" value="KXN70962.1"/>
    <property type="molecule type" value="Genomic_DNA"/>
</dbReference>
<protein>
    <recommendedName>
        <fullName evidence="3">F-box domain-containing protein</fullName>
    </recommendedName>
</protein>
<evidence type="ECO:0008006" key="3">
    <source>
        <dbReference type="Google" id="ProtNLM"/>
    </source>
</evidence>
<proteinExistence type="predicted"/>
<dbReference type="AlphaFoldDB" id="A0A137P7I9"/>
<gene>
    <name evidence="1" type="ORF">CONCODRAFT_70209</name>
</gene>
<dbReference type="OrthoDB" id="1098139at2759"/>
<evidence type="ECO:0000313" key="2">
    <source>
        <dbReference type="Proteomes" id="UP000070444"/>
    </source>
</evidence>
<keyword evidence="2" id="KW-1185">Reference proteome</keyword>
<name>A0A137P7I9_CONC2</name>
<dbReference type="Proteomes" id="UP000070444">
    <property type="component" value="Unassembled WGS sequence"/>
</dbReference>
<accession>A0A137P7I9</accession>
<dbReference type="Gene3D" id="3.80.10.10">
    <property type="entry name" value="Ribonuclease Inhibitor"/>
    <property type="match status" value="1"/>
</dbReference>
<sequence>MDTLDNKNVYKLLCSKLLLQYLDIKGIREFSSSCKFIYQKCTKFRLSRYIFKFSEFDEYTSIINRKFKSKEQVYSLQLDYINKIIVRHKPHLLYLSFGRITNYYIFEYFSMNFNYLRSLNFLESRIHIKSFKNIIENLPNLQVLALHNVGIGLEENNPASTKFEFPKYLKNLKMSGCYQFNCDSNDHIAMGEDRLISVDIDSFNLDISNITINTIKSLTWDSRYSGGINSLNQLLTNNAELETLEINSDKLVSDTLSIISKNRNLTKLIVYSYITMPLNNSFSHKLLFIKIIEIPVVLDQSIEYVNQLLQNCPNLEELKYRIVTIENVMYLNMQDSKKLKKLSISHSNIYLLLSVPFPVSTIEYLEFNLSVPFKIKLSMFNNLKHLKRININGTSPEYTNYDYNNQLFDGSYYWREIKYYNSVQFWKVS</sequence>